<sequence>SEILPSEVTDVASSLEITPEVLLRSMRRMEYTTNIDPVVVQATIDYLAKLGYIKGSFNCEDILDLRFLEGDRAQ</sequence>
<comment type="caution">
    <text evidence="1">The sequence shown here is derived from an EMBL/GenBank/DDBJ whole genome shotgun (WGS) entry which is preliminary data.</text>
</comment>
<name>X1SMG9_9ZZZZ</name>
<dbReference type="AlphaFoldDB" id="X1SMG9"/>
<accession>X1SMG9</accession>
<gene>
    <name evidence="1" type="ORF">S12H4_18474</name>
</gene>
<organism evidence="1">
    <name type="scientific">marine sediment metagenome</name>
    <dbReference type="NCBI Taxonomy" id="412755"/>
    <lineage>
        <taxon>unclassified sequences</taxon>
        <taxon>metagenomes</taxon>
        <taxon>ecological metagenomes</taxon>
    </lineage>
</organism>
<dbReference type="EMBL" id="BARW01009129">
    <property type="protein sequence ID" value="GAI76550.1"/>
    <property type="molecule type" value="Genomic_DNA"/>
</dbReference>
<feature type="non-terminal residue" evidence="1">
    <location>
        <position position="1"/>
    </location>
</feature>
<protein>
    <submittedName>
        <fullName evidence="1">Uncharacterized protein</fullName>
    </submittedName>
</protein>
<evidence type="ECO:0000313" key="1">
    <source>
        <dbReference type="EMBL" id="GAI76550.1"/>
    </source>
</evidence>
<reference evidence="1" key="1">
    <citation type="journal article" date="2014" name="Front. Microbiol.">
        <title>High frequency of phylogenetically diverse reductive dehalogenase-homologous genes in deep subseafloor sedimentary metagenomes.</title>
        <authorList>
            <person name="Kawai M."/>
            <person name="Futagami T."/>
            <person name="Toyoda A."/>
            <person name="Takaki Y."/>
            <person name="Nishi S."/>
            <person name="Hori S."/>
            <person name="Arai W."/>
            <person name="Tsubouchi T."/>
            <person name="Morono Y."/>
            <person name="Uchiyama I."/>
            <person name="Ito T."/>
            <person name="Fujiyama A."/>
            <person name="Inagaki F."/>
            <person name="Takami H."/>
        </authorList>
    </citation>
    <scope>NUCLEOTIDE SEQUENCE</scope>
    <source>
        <strain evidence="1">Expedition CK06-06</strain>
    </source>
</reference>
<proteinExistence type="predicted"/>
<dbReference type="Gene3D" id="3.40.190.10">
    <property type="entry name" value="Periplasmic binding protein-like II"/>
    <property type="match status" value="1"/>
</dbReference>